<keyword evidence="4" id="KW-0201">Cytochrome c-type biogenesis</keyword>
<keyword evidence="3 8" id="KW-0812">Transmembrane</keyword>
<evidence type="ECO:0000313" key="12">
    <source>
        <dbReference type="Proteomes" id="UP000297475"/>
    </source>
</evidence>
<dbReference type="CDD" id="cd02953">
    <property type="entry name" value="DsbDgamma"/>
    <property type="match status" value="1"/>
</dbReference>
<dbReference type="EMBL" id="SRMF01000001">
    <property type="protein sequence ID" value="TGG95936.1"/>
    <property type="molecule type" value="Genomic_DNA"/>
</dbReference>
<feature type="transmembrane region" description="Helical" evidence="8">
    <location>
        <begin position="201"/>
        <end position="227"/>
    </location>
</feature>
<comment type="caution">
    <text evidence="11">The sequence shown here is derived from an EMBL/GenBank/DDBJ whole genome shotgun (WGS) entry which is preliminary data.</text>
</comment>
<feature type="transmembrane region" description="Helical" evidence="8">
    <location>
        <begin position="396"/>
        <end position="414"/>
    </location>
</feature>
<name>A0A4Z0WJ95_9GAMM</name>
<dbReference type="PROSITE" id="PS51352">
    <property type="entry name" value="THIOREDOXIN_2"/>
    <property type="match status" value="1"/>
</dbReference>
<dbReference type="EC" id="1.8.1.8" evidence="11"/>
<sequence length="605" mass="65152">METPDLHRLANHLLTLTLLLASSLAAAQEFLPVDEAMPMTFHSDGDTLVVDWVIEPEHYMYRDMFSIRPVTETDPEQLTDQGEMTLSNHHVERYDPTFDEVMPVYYEYMALRLPVTANGPVDFEVRYQGCAEAGLCYPPQTRTVTFDPTNEITGGTDSSRNGAPVAAAGTGAGTLSGPANLTGGGLAEFLAGGSLPLSIGLFFLLGIGLVFTPCVLPMIPIMSALVLGEQRPSTPRALAIALTYVLAMALTYAVAGVIAASLGAAGNIQAALQQPWVLTLFALLFALLALAMFGLFNLQTPGPLSQWVIQIQNRIQQGGLPSVAGIGALSALVVSPCVTAPLAGALIYISASGDAALGFGSLFALGLGMGVPLILVAVGGARWLPRSGPWMQHVRVLFGMLLLGVAIWLLSRWLDPTLSLGLWGLLALGYAIWLGALDRFRADTGRWRKLTGTVLLVYGMAALWGMFSGGTDPLRPIPQASEQQAVAAAPFYRFDSVNELSAQLAQAAAAGEPVMLDFYADWCVSCRIMERRIFEQADVQAGLSDHRWLQIDITRFNAQHQQLLDEHGLFGPPALLFYTAEGELNDQRTIQGELSKRQFVQHLGI</sequence>
<protein>
    <submittedName>
        <fullName evidence="11">Protein-disulfide reductase DsbD</fullName>
        <ecNumber evidence="11">1.8.1.8</ecNumber>
    </submittedName>
</protein>
<evidence type="ECO:0000256" key="6">
    <source>
        <dbReference type="ARBA" id="ARBA00023136"/>
    </source>
</evidence>
<dbReference type="PANTHER" id="PTHR32234:SF0">
    <property type="entry name" value="THIOL:DISULFIDE INTERCHANGE PROTEIN DSBD"/>
    <property type="match status" value="1"/>
</dbReference>
<evidence type="ECO:0000256" key="5">
    <source>
        <dbReference type="ARBA" id="ARBA00022989"/>
    </source>
</evidence>
<dbReference type="InterPro" id="IPR036929">
    <property type="entry name" value="DsbDN_sf"/>
</dbReference>
<dbReference type="Proteomes" id="UP000297475">
    <property type="component" value="Unassembled WGS sequence"/>
</dbReference>
<evidence type="ECO:0000256" key="3">
    <source>
        <dbReference type="ARBA" id="ARBA00022692"/>
    </source>
</evidence>
<feature type="transmembrane region" description="Helical" evidence="8">
    <location>
        <begin position="450"/>
        <end position="467"/>
    </location>
</feature>
<keyword evidence="5 8" id="KW-1133">Transmembrane helix</keyword>
<dbReference type="Pfam" id="PF13899">
    <property type="entry name" value="Thioredoxin_7"/>
    <property type="match status" value="1"/>
</dbReference>
<keyword evidence="7" id="KW-0676">Redox-active center</keyword>
<dbReference type="PANTHER" id="PTHR32234">
    <property type="entry name" value="THIOL:DISULFIDE INTERCHANGE PROTEIN DSBD"/>
    <property type="match status" value="1"/>
</dbReference>
<feature type="transmembrane region" description="Helical" evidence="8">
    <location>
        <begin position="420"/>
        <end position="438"/>
    </location>
</feature>
<dbReference type="GO" id="GO:0047134">
    <property type="term" value="F:protein-disulfide reductase [NAD(P)H] activity"/>
    <property type="evidence" value="ECO:0007669"/>
    <property type="project" value="UniProtKB-EC"/>
</dbReference>
<keyword evidence="2" id="KW-1003">Cell membrane</keyword>
<evidence type="ECO:0000256" key="7">
    <source>
        <dbReference type="ARBA" id="ARBA00023284"/>
    </source>
</evidence>
<evidence type="ECO:0000256" key="8">
    <source>
        <dbReference type="SAM" id="Phobius"/>
    </source>
</evidence>
<dbReference type="OrthoDB" id="9811036at2"/>
<feature type="signal peptide" evidence="9">
    <location>
        <begin position="1"/>
        <end position="27"/>
    </location>
</feature>
<dbReference type="NCBIfam" id="NF001419">
    <property type="entry name" value="PRK00293.1"/>
    <property type="match status" value="1"/>
</dbReference>
<feature type="chain" id="PRO_5021334796" evidence="9">
    <location>
        <begin position="28"/>
        <end position="605"/>
    </location>
</feature>
<feature type="transmembrane region" description="Helical" evidence="8">
    <location>
        <begin position="276"/>
        <end position="298"/>
    </location>
</feature>
<keyword evidence="12" id="KW-1185">Reference proteome</keyword>
<dbReference type="InterPro" id="IPR003834">
    <property type="entry name" value="Cyt_c_assmbl_TM_dom"/>
</dbReference>
<dbReference type="SUPFAM" id="SSF52833">
    <property type="entry name" value="Thioredoxin-like"/>
    <property type="match status" value="1"/>
</dbReference>
<feature type="domain" description="Thioredoxin" evidence="10">
    <location>
        <begin position="471"/>
        <end position="605"/>
    </location>
</feature>
<dbReference type="GO" id="GO:0005886">
    <property type="term" value="C:plasma membrane"/>
    <property type="evidence" value="ECO:0007669"/>
    <property type="project" value="UniProtKB-SubCell"/>
</dbReference>
<feature type="transmembrane region" description="Helical" evidence="8">
    <location>
        <begin position="355"/>
        <end position="384"/>
    </location>
</feature>
<gene>
    <name evidence="11" type="primary">dsbD</name>
    <name evidence="11" type="ORF">E4656_05935</name>
</gene>
<dbReference type="InterPro" id="IPR035671">
    <property type="entry name" value="DsbD_gamma"/>
</dbReference>
<evidence type="ECO:0000259" key="10">
    <source>
        <dbReference type="PROSITE" id="PS51352"/>
    </source>
</evidence>
<reference evidence="11 12" key="1">
    <citation type="submission" date="2019-04" db="EMBL/GenBank/DDBJ databases">
        <title>Natronospirillum operosus gen. nov., sp. nov., a haloalkaliphilic satellite isolated from decaying biomass of laboratory culture of cyanobacterium Geitlerinema sp. and proposal of Natronospirillaceae fam. nov. and Saccharospirillaceae fam. nov.</title>
        <authorList>
            <person name="Kevbrin V."/>
            <person name="Boltyanskaya Y."/>
            <person name="Koziaeva V."/>
            <person name="Grouzdev D.S."/>
            <person name="Park M."/>
            <person name="Cho J."/>
        </authorList>
    </citation>
    <scope>NUCLEOTIDE SEQUENCE [LARGE SCALE GENOMIC DNA]</scope>
    <source>
        <strain evidence="11 12">G-116</strain>
    </source>
</reference>
<dbReference type="SUPFAM" id="SSF74863">
    <property type="entry name" value="Thiol:disulfide interchange protein DsbD, N-terminal domain (DsbD-alpha)"/>
    <property type="match status" value="1"/>
</dbReference>
<dbReference type="Pfam" id="PF11412">
    <property type="entry name" value="DsbD_N"/>
    <property type="match status" value="1"/>
</dbReference>
<accession>A0A4Z0WJ95</accession>
<dbReference type="InterPro" id="IPR036249">
    <property type="entry name" value="Thioredoxin-like_sf"/>
</dbReference>
<evidence type="ECO:0000256" key="9">
    <source>
        <dbReference type="SAM" id="SignalP"/>
    </source>
</evidence>
<dbReference type="Gene3D" id="2.60.40.1250">
    <property type="entry name" value="Thiol:disulfide interchange protein DsbD, N-terminal domain"/>
    <property type="match status" value="1"/>
</dbReference>
<organism evidence="11 12">
    <name type="scientific">Natronospirillum operosum</name>
    <dbReference type="NCBI Taxonomy" id="2759953"/>
    <lineage>
        <taxon>Bacteria</taxon>
        <taxon>Pseudomonadati</taxon>
        <taxon>Pseudomonadota</taxon>
        <taxon>Gammaproteobacteria</taxon>
        <taxon>Oceanospirillales</taxon>
        <taxon>Natronospirillaceae</taxon>
        <taxon>Natronospirillum</taxon>
    </lineage>
</organism>
<feature type="transmembrane region" description="Helical" evidence="8">
    <location>
        <begin position="319"/>
        <end position="349"/>
    </location>
</feature>
<evidence type="ECO:0000256" key="2">
    <source>
        <dbReference type="ARBA" id="ARBA00022475"/>
    </source>
</evidence>
<dbReference type="Pfam" id="PF02683">
    <property type="entry name" value="DsbD_TM"/>
    <property type="match status" value="1"/>
</dbReference>
<dbReference type="InterPro" id="IPR013766">
    <property type="entry name" value="Thioredoxin_domain"/>
</dbReference>
<keyword evidence="6 8" id="KW-0472">Membrane</keyword>
<keyword evidence="9" id="KW-0732">Signal</keyword>
<proteinExistence type="predicted"/>
<evidence type="ECO:0000256" key="1">
    <source>
        <dbReference type="ARBA" id="ARBA00004651"/>
    </source>
</evidence>
<evidence type="ECO:0000256" key="4">
    <source>
        <dbReference type="ARBA" id="ARBA00022748"/>
    </source>
</evidence>
<dbReference type="Gene3D" id="3.40.30.10">
    <property type="entry name" value="Glutaredoxin"/>
    <property type="match status" value="1"/>
</dbReference>
<dbReference type="PROSITE" id="PS00194">
    <property type="entry name" value="THIOREDOXIN_1"/>
    <property type="match status" value="1"/>
</dbReference>
<comment type="subcellular location">
    <subcellularLocation>
        <location evidence="1">Cell membrane</location>
        <topology evidence="1">Multi-pass membrane protein</topology>
    </subcellularLocation>
</comment>
<dbReference type="AlphaFoldDB" id="A0A4Z0WJ95"/>
<dbReference type="InterPro" id="IPR017937">
    <property type="entry name" value="Thioredoxin_CS"/>
</dbReference>
<keyword evidence="11" id="KW-0560">Oxidoreductase</keyword>
<dbReference type="InterPro" id="IPR028250">
    <property type="entry name" value="DsbDN"/>
</dbReference>
<feature type="transmembrane region" description="Helical" evidence="8">
    <location>
        <begin position="239"/>
        <end position="264"/>
    </location>
</feature>
<dbReference type="GO" id="GO:0017004">
    <property type="term" value="P:cytochrome complex assembly"/>
    <property type="evidence" value="ECO:0007669"/>
    <property type="project" value="UniProtKB-KW"/>
</dbReference>
<evidence type="ECO:0000313" key="11">
    <source>
        <dbReference type="EMBL" id="TGG95936.1"/>
    </source>
</evidence>
<dbReference type="GO" id="GO:0045454">
    <property type="term" value="P:cell redox homeostasis"/>
    <property type="evidence" value="ECO:0007669"/>
    <property type="project" value="TreeGrafter"/>
</dbReference>